<dbReference type="SUPFAM" id="SSF51261">
    <property type="entry name" value="Duplicated hybrid motif"/>
    <property type="match status" value="1"/>
</dbReference>
<feature type="chain" id="PRO_5032598610" evidence="1">
    <location>
        <begin position="21"/>
        <end position="265"/>
    </location>
</feature>
<feature type="signal peptide" evidence="1">
    <location>
        <begin position="1"/>
        <end position="20"/>
    </location>
</feature>
<organism evidence="3 4">
    <name type="scientific">Paraglaciecola mesophila</name>
    <dbReference type="NCBI Taxonomy" id="197222"/>
    <lineage>
        <taxon>Bacteria</taxon>
        <taxon>Pseudomonadati</taxon>
        <taxon>Pseudomonadota</taxon>
        <taxon>Gammaproteobacteria</taxon>
        <taxon>Alteromonadales</taxon>
        <taxon>Alteromonadaceae</taxon>
        <taxon>Paraglaciecola</taxon>
    </lineage>
</organism>
<evidence type="ECO:0000259" key="2">
    <source>
        <dbReference type="Pfam" id="PF01551"/>
    </source>
</evidence>
<gene>
    <name evidence="3" type="ORF">FX988_00942</name>
</gene>
<dbReference type="OrthoDB" id="9805070at2"/>
<keyword evidence="1" id="KW-0732">Signal</keyword>
<dbReference type="EC" id="3.4.24.75" evidence="3"/>
<evidence type="ECO:0000313" key="3">
    <source>
        <dbReference type="EMBL" id="QHJ10721.1"/>
    </source>
</evidence>
<dbReference type="Proteomes" id="UP000464524">
    <property type="component" value="Chromosome"/>
</dbReference>
<dbReference type="Pfam" id="PF01551">
    <property type="entry name" value="Peptidase_M23"/>
    <property type="match status" value="1"/>
</dbReference>
<name>A0A857JIC7_9ALTE</name>
<sequence>MIKRWLSVAVLSGMSFLTQAYCIDDWACFEKIKRGKTIEYWLSNNKPYPITSTLDVDTRNLKSENSIKNTYSETRVLHALARVKILTLSAIDANRSVSNHESFYWTPGIKNAKHNDSYRYALPYAKNQSFRVVQGFNGGYSHQGASRYAVDFAMPIGTPIHAAREGQVIDLQENHRRGGAHRRYAKYANFVTLLHEDGTTGEYYHLQHKGVAVALGDHVQRGQLLGYSGNTGFSSLPHLHFAVYFAKSHGKYQSVPITFNTNSNK</sequence>
<reference evidence="3 4" key="1">
    <citation type="submission" date="2019-12" db="EMBL/GenBank/DDBJ databases">
        <title>Genome sequencing and assembly of endphytes of Porphyra tenera.</title>
        <authorList>
            <person name="Park J.M."/>
            <person name="Shin R."/>
            <person name="Jo S.H."/>
        </authorList>
    </citation>
    <scope>NUCLEOTIDE SEQUENCE [LARGE SCALE GENOMIC DNA]</scope>
    <source>
        <strain evidence="3 4">GPM4</strain>
    </source>
</reference>
<accession>A0A857JIC7</accession>
<keyword evidence="3" id="KW-0378">Hydrolase</keyword>
<dbReference type="PANTHER" id="PTHR21666">
    <property type="entry name" value="PEPTIDASE-RELATED"/>
    <property type="match status" value="1"/>
</dbReference>
<evidence type="ECO:0000313" key="4">
    <source>
        <dbReference type="Proteomes" id="UP000464524"/>
    </source>
</evidence>
<dbReference type="PANTHER" id="PTHR21666:SF294">
    <property type="entry name" value="PEPTIDASE M23"/>
    <property type="match status" value="1"/>
</dbReference>
<dbReference type="CDD" id="cd12797">
    <property type="entry name" value="M23_peptidase"/>
    <property type="match status" value="1"/>
</dbReference>
<dbReference type="InterPro" id="IPR011055">
    <property type="entry name" value="Dup_hybrid_motif"/>
</dbReference>
<dbReference type="GO" id="GO:0004222">
    <property type="term" value="F:metalloendopeptidase activity"/>
    <property type="evidence" value="ECO:0007669"/>
    <property type="project" value="TreeGrafter"/>
</dbReference>
<dbReference type="EMBL" id="CP047656">
    <property type="protein sequence ID" value="QHJ10721.1"/>
    <property type="molecule type" value="Genomic_DNA"/>
</dbReference>
<keyword evidence="4" id="KW-1185">Reference proteome</keyword>
<dbReference type="InterPro" id="IPR016047">
    <property type="entry name" value="M23ase_b-sheet_dom"/>
</dbReference>
<evidence type="ECO:0000256" key="1">
    <source>
        <dbReference type="SAM" id="SignalP"/>
    </source>
</evidence>
<dbReference type="AlphaFoldDB" id="A0A857JIC7"/>
<dbReference type="InterPro" id="IPR050570">
    <property type="entry name" value="Cell_wall_metabolism_enzyme"/>
</dbReference>
<proteinExistence type="predicted"/>
<dbReference type="RefSeq" id="WP_007985475.1">
    <property type="nucleotide sequence ID" value="NZ_CP047656.1"/>
</dbReference>
<dbReference type="KEGG" id="pmes:FX988_00942"/>
<feature type="domain" description="M23ase beta-sheet core" evidence="2">
    <location>
        <begin position="148"/>
        <end position="246"/>
    </location>
</feature>
<protein>
    <submittedName>
        <fullName evidence="3">Lysostaphin</fullName>
        <ecNumber evidence="3">3.4.24.75</ecNumber>
    </submittedName>
</protein>
<dbReference type="Gene3D" id="2.70.70.10">
    <property type="entry name" value="Glucose Permease (Domain IIA)"/>
    <property type="match status" value="1"/>
</dbReference>